<protein>
    <submittedName>
        <fullName evidence="2">Uncharacterized protein</fullName>
    </submittedName>
</protein>
<accession>A0ABR1X8F0</accession>
<dbReference type="EMBL" id="JAQQWN010000003">
    <property type="protein sequence ID" value="KAK8091736.1"/>
    <property type="molecule type" value="Genomic_DNA"/>
</dbReference>
<proteinExistence type="predicted"/>
<dbReference type="Proteomes" id="UP001433268">
    <property type="component" value="Unassembled WGS sequence"/>
</dbReference>
<gene>
    <name evidence="2" type="ORF">PG997_002097</name>
</gene>
<keyword evidence="3" id="KW-1185">Reference proteome</keyword>
<organism evidence="2 3">
    <name type="scientific">Apiospora hydei</name>
    <dbReference type="NCBI Taxonomy" id="1337664"/>
    <lineage>
        <taxon>Eukaryota</taxon>
        <taxon>Fungi</taxon>
        <taxon>Dikarya</taxon>
        <taxon>Ascomycota</taxon>
        <taxon>Pezizomycotina</taxon>
        <taxon>Sordariomycetes</taxon>
        <taxon>Xylariomycetidae</taxon>
        <taxon>Amphisphaeriales</taxon>
        <taxon>Apiosporaceae</taxon>
        <taxon>Apiospora</taxon>
    </lineage>
</organism>
<evidence type="ECO:0000313" key="3">
    <source>
        <dbReference type="Proteomes" id="UP001433268"/>
    </source>
</evidence>
<name>A0ABR1X8F0_9PEZI</name>
<dbReference type="RefSeq" id="XP_066673708.1">
    <property type="nucleotide sequence ID" value="XM_066806412.1"/>
</dbReference>
<feature type="region of interest" description="Disordered" evidence="1">
    <location>
        <begin position="199"/>
        <end position="219"/>
    </location>
</feature>
<reference evidence="2 3" key="1">
    <citation type="submission" date="2023-01" db="EMBL/GenBank/DDBJ databases">
        <title>Analysis of 21 Apiospora genomes using comparative genomics revels a genus with tremendous synthesis potential of carbohydrate active enzymes and secondary metabolites.</title>
        <authorList>
            <person name="Sorensen T."/>
        </authorList>
    </citation>
    <scope>NUCLEOTIDE SEQUENCE [LARGE SCALE GENOMIC DNA]</scope>
    <source>
        <strain evidence="2 3">CBS 114990</strain>
    </source>
</reference>
<evidence type="ECO:0000313" key="2">
    <source>
        <dbReference type="EMBL" id="KAK8091736.1"/>
    </source>
</evidence>
<sequence>MALERPSWTACAYFPEGCRPALWPKIWHRGPREALNISQALYTKAETHNDQLSDDERARFLARGDLAGKALANPDSLTQAESPPDVLVRFADRRRAGAVGPGIPASQRPGRTELFLDIPGNKEARRLVRAREDIDEDTENLYGQAMTYCSTDPKIRAERRAKFEAAEANGEKGLLVQLAEPFGCLSMQDYLKRVQEEAMSQALAAGSEQPALPSDPAEP</sequence>
<comment type="caution">
    <text evidence="2">The sequence shown here is derived from an EMBL/GenBank/DDBJ whole genome shotgun (WGS) entry which is preliminary data.</text>
</comment>
<dbReference type="GeneID" id="92039472"/>
<evidence type="ECO:0000256" key="1">
    <source>
        <dbReference type="SAM" id="MobiDB-lite"/>
    </source>
</evidence>